<dbReference type="CDD" id="cd06467">
    <property type="entry name" value="p23_NUDC_like"/>
    <property type="match status" value="1"/>
</dbReference>
<feature type="region of interest" description="Disordered" evidence="6">
    <location>
        <begin position="274"/>
        <end position="310"/>
    </location>
</feature>
<dbReference type="PROSITE" id="PS51203">
    <property type="entry name" value="CS"/>
    <property type="match status" value="1"/>
</dbReference>
<dbReference type="InterPro" id="IPR008978">
    <property type="entry name" value="HSP20-like_chaperone"/>
</dbReference>
<dbReference type="PANTHER" id="PTHR21664:SF1">
    <property type="entry name" value="NUDC DOMAIN-CONTAINING PROTEIN 1"/>
    <property type="match status" value="1"/>
</dbReference>
<name>A0A4Q9Q4Q7_9APHY</name>
<sequence length="641" mass="69126">MSFPVPTRALLNPKFDGYKFSPLDYNEVTSHYPLEHKVSQTNVSGRTPLSFEEVQSRVTHNHLAICGQTRRAAYVDAELRVIGIDVDEATLRPAFRILYELPRPVQSSAVESLQREYPSAAFVDAASLFVADGHGSLYALRVADSGPAELLATYELTIPEAYESSQTSVPFRLHQAINPDGLRAALVLSSKHYPKTGQPVTSTSKPPQVKFDLWGVQIPLPLAQSPQTQALQIVWHRRGADVPAYIAYDSSRKSFLFVGSSVYLPAAVASSPPYEPSPEELAPIPCAGENLDGPTDENRPRAPPPYSWTQTSDSVTVAIPLPADTPTEHIKVAFSPRTLTVLVEGPTSPTSTDVPVVVPRFTLKPLWDGIHPGTSLWTFDRAAESKYGILALHLDKQNEGTRWLQVFVAAGTGQGEEEVPETLDPTELYNIREALEKYTAALQSGTDASGLGLGTGVPSLAEGERDDEVDLSVGKSVCVTWVGVDGGHDMHGDDSPLQVLSTPFPGAAGSFKTSLVAKHGLDGVTFTLKDAANPEDPPIWEHTSTYSALSFVLASKRDTRFVHHVSSKAVFAFESGAQDLGGNVYIYRGAGPKENWAKQAILKIDGGLAGSLLGVGLMKVQGRIVILALCEGELVVLYGIL</sequence>
<keyword evidence="9" id="KW-1185">Reference proteome</keyword>
<evidence type="ECO:0000259" key="7">
    <source>
        <dbReference type="PROSITE" id="PS51203"/>
    </source>
</evidence>
<dbReference type="GO" id="GO:0005737">
    <property type="term" value="C:cytoplasm"/>
    <property type="evidence" value="ECO:0007669"/>
    <property type="project" value="UniProtKB-SubCell"/>
</dbReference>
<keyword evidence="5" id="KW-0539">Nucleus</keyword>
<evidence type="ECO:0000256" key="5">
    <source>
        <dbReference type="ARBA" id="ARBA00023242"/>
    </source>
</evidence>
<dbReference type="Proteomes" id="UP000292082">
    <property type="component" value="Unassembled WGS sequence"/>
</dbReference>
<evidence type="ECO:0000256" key="1">
    <source>
        <dbReference type="ARBA" id="ARBA00004123"/>
    </source>
</evidence>
<accession>A0A4Q9Q4Q7</accession>
<evidence type="ECO:0000313" key="8">
    <source>
        <dbReference type="EMBL" id="TBU62327.1"/>
    </source>
</evidence>
<evidence type="ECO:0000256" key="2">
    <source>
        <dbReference type="ARBA" id="ARBA00004496"/>
    </source>
</evidence>
<keyword evidence="4" id="KW-0963">Cytoplasm</keyword>
<dbReference type="InterPro" id="IPR037895">
    <property type="entry name" value="NUDCD1"/>
</dbReference>
<organism evidence="8 9">
    <name type="scientific">Dichomitus squalens</name>
    <dbReference type="NCBI Taxonomy" id="114155"/>
    <lineage>
        <taxon>Eukaryota</taxon>
        <taxon>Fungi</taxon>
        <taxon>Dikarya</taxon>
        <taxon>Basidiomycota</taxon>
        <taxon>Agaricomycotina</taxon>
        <taxon>Agaricomycetes</taxon>
        <taxon>Polyporales</taxon>
        <taxon>Polyporaceae</taxon>
        <taxon>Dichomitus</taxon>
    </lineage>
</organism>
<evidence type="ECO:0000256" key="6">
    <source>
        <dbReference type="SAM" id="MobiDB-lite"/>
    </source>
</evidence>
<feature type="domain" description="CS" evidence="7">
    <location>
        <begin position="301"/>
        <end position="407"/>
    </location>
</feature>
<evidence type="ECO:0000256" key="4">
    <source>
        <dbReference type="ARBA" id="ARBA00022490"/>
    </source>
</evidence>
<reference evidence="8 9" key="1">
    <citation type="submission" date="2019-01" db="EMBL/GenBank/DDBJ databases">
        <title>Draft genome sequences of three monokaryotic isolates of the white-rot basidiomycete fungus Dichomitus squalens.</title>
        <authorList>
            <consortium name="DOE Joint Genome Institute"/>
            <person name="Lopez S.C."/>
            <person name="Andreopoulos B."/>
            <person name="Pangilinan J."/>
            <person name="Lipzen A."/>
            <person name="Riley R."/>
            <person name="Ahrendt S."/>
            <person name="Ng V."/>
            <person name="Barry K."/>
            <person name="Daum C."/>
            <person name="Grigoriev I.V."/>
            <person name="Hilden K.S."/>
            <person name="Makela M.R."/>
            <person name="de Vries R.P."/>
        </authorList>
    </citation>
    <scope>NUCLEOTIDE SEQUENCE [LARGE SCALE GENOMIC DNA]</scope>
    <source>
        <strain evidence="8 9">CBS 464.89</strain>
    </source>
</reference>
<evidence type="ECO:0000256" key="3">
    <source>
        <dbReference type="ARBA" id="ARBA00018915"/>
    </source>
</evidence>
<dbReference type="Pfam" id="PF04969">
    <property type="entry name" value="CS"/>
    <property type="match status" value="1"/>
</dbReference>
<dbReference type="InterPro" id="IPR007052">
    <property type="entry name" value="CS_dom"/>
</dbReference>
<dbReference type="GO" id="GO:0005634">
    <property type="term" value="C:nucleus"/>
    <property type="evidence" value="ECO:0007669"/>
    <property type="project" value="UniProtKB-SubCell"/>
</dbReference>
<dbReference type="Gene3D" id="2.60.40.790">
    <property type="match status" value="1"/>
</dbReference>
<dbReference type="PANTHER" id="PTHR21664">
    <property type="entry name" value="CHRONIC MYELOGENOUS LEUKEMIA TUMOR ANTIGEN 66"/>
    <property type="match status" value="1"/>
</dbReference>
<evidence type="ECO:0000313" key="9">
    <source>
        <dbReference type="Proteomes" id="UP000292082"/>
    </source>
</evidence>
<comment type="subcellular location">
    <subcellularLocation>
        <location evidence="2">Cytoplasm</location>
    </subcellularLocation>
    <subcellularLocation>
        <location evidence="1">Nucleus</location>
    </subcellularLocation>
</comment>
<proteinExistence type="predicted"/>
<dbReference type="EMBL" id="ML145094">
    <property type="protein sequence ID" value="TBU62327.1"/>
    <property type="molecule type" value="Genomic_DNA"/>
</dbReference>
<protein>
    <recommendedName>
        <fullName evidence="3">NudC domain-containing protein 1</fullName>
    </recommendedName>
</protein>
<dbReference type="SUPFAM" id="SSF49764">
    <property type="entry name" value="HSP20-like chaperones"/>
    <property type="match status" value="1"/>
</dbReference>
<dbReference type="AlphaFoldDB" id="A0A4Q9Q4Q7"/>
<gene>
    <name evidence="8" type="ORF">BD310DRAFT_871866</name>
</gene>
<dbReference type="STRING" id="114155.A0A4Q9Q4Q7"/>